<dbReference type="EMBL" id="KK365137">
    <property type="protein sequence ID" value="KCZ81751.1"/>
    <property type="molecule type" value="Genomic_DNA"/>
</dbReference>
<dbReference type="InterPro" id="IPR027417">
    <property type="entry name" value="P-loop_NTPase"/>
</dbReference>
<dbReference type="OrthoDB" id="2195084at2759"/>
<accession>A0A059F460</accession>
<dbReference type="Proteomes" id="UP000030655">
    <property type="component" value="Unassembled WGS sequence"/>
</dbReference>
<dbReference type="Pfam" id="PF00485">
    <property type="entry name" value="PRK"/>
    <property type="match status" value="1"/>
</dbReference>
<dbReference type="STRING" id="1288291.A0A059F460"/>
<dbReference type="GO" id="GO:0016301">
    <property type="term" value="F:kinase activity"/>
    <property type="evidence" value="ECO:0007669"/>
    <property type="project" value="InterPro"/>
</dbReference>
<protein>
    <recommendedName>
        <fullName evidence="1">Phosphoribulokinase/uridine kinase domain-containing protein</fullName>
    </recommendedName>
</protein>
<dbReference type="Gene3D" id="3.40.50.300">
    <property type="entry name" value="P-loop containing nucleotide triphosphate hydrolases"/>
    <property type="match status" value="1"/>
</dbReference>
<dbReference type="AlphaFoldDB" id="A0A059F460"/>
<reference evidence="3" key="1">
    <citation type="submission" date="2013-02" db="EMBL/GenBank/DDBJ databases">
        <authorList>
            <consortium name="The Broad Institute Genome Sequencing Platform"/>
            <person name="Cuomo C."/>
            <person name="Becnel J."/>
            <person name="Sanscrainte N."/>
            <person name="Walker B."/>
            <person name="Young S.K."/>
            <person name="Zeng Q."/>
            <person name="Gargeya S."/>
            <person name="Fitzgerald M."/>
            <person name="Haas B."/>
            <person name="Abouelleil A."/>
            <person name="Alvarado L."/>
            <person name="Arachchi H.M."/>
            <person name="Berlin A.M."/>
            <person name="Chapman S.B."/>
            <person name="Dewar J."/>
            <person name="Goldberg J."/>
            <person name="Griggs A."/>
            <person name="Gujja S."/>
            <person name="Hansen M."/>
            <person name="Howarth C."/>
            <person name="Imamovic A."/>
            <person name="Larimer J."/>
            <person name="McCowan C."/>
            <person name="Murphy C."/>
            <person name="Neiman D."/>
            <person name="Pearson M."/>
            <person name="Priest M."/>
            <person name="Roberts A."/>
            <person name="Saif S."/>
            <person name="Shea T."/>
            <person name="Sisk P."/>
            <person name="Sykes S."/>
            <person name="Wortman J."/>
            <person name="Nusbaum C."/>
            <person name="Birren B."/>
        </authorList>
    </citation>
    <scope>NUCLEOTIDE SEQUENCE [LARGE SCALE GENOMIC DNA]</scope>
    <source>
        <strain evidence="3">PRA339</strain>
    </source>
</reference>
<dbReference type="VEuPathDB" id="MicrosporidiaDB:H312_00791"/>
<evidence type="ECO:0000259" key="1">
    <source>
        <dbReference type="Pfam" id="PF00485"/>
    </source>
</evidence>
<keyword evidence="3" id="KW-1185">Reference proteome</keyword>
<dbReference type="SUPFAM" id="SSF52540">
    <property type="entry name" value="P-loop containing nucleoside triphosphate hydrolases"/>
    <property type="match status" value="1"/>
</dbReference>
<feature type="domain" description="Phosphoribulokinase/uridine kinase" evidence="1">
    <location>
        <begin position="23"/>
        <end position="231"/>
    </location>
</feature>
<evidence type="ECO:0000313" key="3">
    <source>
        <dbReference type="Proteomes" id="UP000030655"/>
    </source>
</evidence>
<organism evidence="2 3">
    <name type="scientific">Anncaliia algerae PRA339</name>
    <dbReference type="NCBI Taxonomy" id="1288291"/>
    <lineage>
        <taxon>Eukaryota</taxon>
        <taxon>Fungi</taxon>
        <taxon>Fungi incertae sedis</taxon>
        <taxon>Microsporidia</taxon>
        <taxon>Tubulinosematoidea</taxon>
        <taxon>Tubulinosematidae</taxon>
        <taxon>Anncaliia</taxon>
    </lineage>
</organism>
<sequence length="277" mass="32928">MIDEQHCYAKILEKFKNCNNMKVICIQGPSASGKSTLSDAIRFLLRTAGKNVFVLNIDNFYRTKPKNNEYYDFDNPGTILWDKVYEILQAFDNKEDKLNIYRYSFQNAESTGPIQIDNKKPEYLIIEGLFAHYLFADYFFDTKNVTPQKRLNEIENSFVKNTFKFNNFSVLKIALTISKDKLLDVRLERDTQKRKKNIDLIKWQVNEQVWPATEKWIYKYEITKPDLVIDNGSFNFDDLIIFKKGLIKFWKLNENYDTNFLYRSPYTIPSYKESFDI</sequence>
<dbReference type="GO" id="GO:0005524">
    <property type="term" value="F:ATP binding"/>
    <property type="evidence" value="ECO:0007669"/>
    <property type="project" value="InterPro"/>
</dbReference>
<dbReference type="PANTHER" id="PTHR10285">
    <property type="entry name" value="URIDINE KINASE"/>
    <property type="match status" value="1"/>
</dbReference>
<reference evidence="2 3" key="2">
    <citation type="submission" date="2014-03" db="EMBL/GenBank/DDBJ databases">
        <title>The Genome Sequence of Anncaliia algerae insect isolate PRA339.</title>
        <authorList>
            <consortium name="The Broad Institute Genome Sequencing Platform"/>
            <consortium name="The Broad Institute Genome Sequencing Center for Infectious Disease"/>
            <person name="Cuomo C."/>
            <person name="Becnel J."/>
            <person name="Sanscrainte N."/>
            <person name="Walker B."/>
            <person name="Young S.K."/>
            <person name="Zeng Q."/>
            <person name="Gargeya S."/>
            <person name="Fitzgerald M."/>
            <person name="Haas B."/>
            <person name="Abouelleil A."/>
            <person name="Alvarado L."/>
            <person name="Arachchi H.M."/>
            <person name="Berlin A.M."/>
            <person name="Chapman S.B."/>
            <person name="Dewar J."/>
            <person name="Goldberg J."/>
            <person name="Griggs A."/>
            <person name="Gujja S."/>
            <person name="Hansen M."/>
            <person name="Howarth C."/>
            <person name="Imamovic A."/>
            <person name="Larimer J."/>
            <person name="McCowan C."/>
            <person name="Murphy C."/>
            <person name="Neiman D."/>
            <person name="Pearson M."/>
            <person name="Priest M."/>
            <person name="Roberts A."/>
            <person name="Saif S."/>
            <person name="Shea T."/>
            <person name="Sisk P."/>
            <person name="Sykes S."/>
            <person name="Wortman J."/>
            <person name="Nusbaum C."/>
            <person name="Birren B."/>
        </authorList>
    </citation>
    <scope>NUCLEOTIDE SEQUENCE [LARGE SCALE GENOMIC DNA]</scope>
    <source>
        <strain evidence="2 3">PRA339</strain>
    </source>
</reference>
<proteinExistence type="predicted"/>
<dbReference type="HOGENOM" id="CLU_059424_0_0_1"/>
<dbReference type="InterPro" id="IPR006083">
    <property type="entry name" value="PRK/URK"/>
</dbReference>
<evidence type="ECO:0000313" key="2">
    <source>
        <dbReference type="EMBL" id="KCZ81751.1"/>
    </source>
</evidence>
<name>A0A059F460_9MICR</name>
<gene>
    <name evidence="2" type="ORF">H312_00791</name>
</gene>